<sequence length="493" mass="53909">MIDGMKEASDQVRQLAQANTEDNPDLDEPLVQQEIAETLTAKPQKQKKSKTVATTDRTTRSSSKAPAESRTPAGSQNPKQGPPTTREEGQSNGGNALASLCRELIGDLGVDGTAANPVDADLAEQPTTTGSSSNDDSIRCKIDMLTDRAFAAEKAGNIALAERYFAICEGLTKPKSQPKTGAQLGSSTTPAVQRLSTVAITVSSPPAELAQTGGTKATPGGVVFDDDARPTSHDVGFTPFFKQNLIELRAPLPLTIFNEVWQDKAILHYSQKRSRADETNVDKDRYTGYPYPCEYTQTYAEWSINHQGFYTALIKVANYPKFAGWLLLHKRHCDRLVTQHGFMTGLRYDINVRTNAFTHRIEMPNKSISISNISVFNDTIAQKMIARCRKFDETEFMENPYIKGGPRKTWDPVTGTDASKSKTQATTGGQAGKATTNHTQAAAKGPQRGHSPPENRGSGSGSGRYPRTQGYKGNRYDAAYEDRGRRDHRGRNS</sequence>
<feature type="compositionally biased region" description="Polar residues" evidence="1">
    <location>
        <begin position="51"/>
        <end position="64"/>
    </location>
</feature>
<evidence type="ECO:0000313" key="4">
    <source>
        <dbReference type="Proteomes" id="UP000005240"/>
    </source>
</evidence>
<dbReference type="EnsemblFungi" id="PTTG_01959-t43_1">
    <property type="protein sequence ID" value="PTTG_01959-t43_1-p1"/>
    <property type="gene ID" value="PTTG_01959"/>
</dbReference>
<dbReference type="Proteomes" id="UP000005240">
    <property type="component" value="Unassembled WGS sequence"/>
</dbReference>
<dbReference type="EMBL" id="ADAS02000243">
    <property type="protein sequence ID" value="OAV87947.1"/>
    <property type="molecule type" value="Genomic_DNA"/>
</dbReference>
<feature type="compositionally biased region" description="Polar residues" evidence="1">
    <location>
        <begin position="125"/>
        <end position="135"/>
    </location>
</feature>
<proteinExistence type="predicted"/>
<gene>
    <name evidence="2" type="ORF">PTTG_01959</name>
</gene>
<feature type="region of interest" description="Disordered" evidence="1">
    <location>
        <begin position="116"/>
        <end position="137"/>
    </location>
</feature>
<protein>
    <submittedName>
        <fullName evidence="2 3">Uncharacterized protein</fullName>
    </submittedName>
</protein>
<evidence type="ECO:0000313" key="2">
    <source>
        <dbReference type="EMBL" id="OAV87947.1"/>
    </source>
</evidence>
<feature type="compositionally biased region" description="Basic and acidic residues" evidence="1">
    <location>
        <begin position="1"/>
        <end position="10"/>
    </location>
</feature>
<reference evidence="2" key="2">
    <citation type="submission" date="2016-05" db="EMBL/GenBank/DDBJ databases">
        <title>Comparative analysis highlights variable genome content of wheat rusts and divergence of the mating loci.</title>
        <authorList>
            <person name="Cuomo C.A."/>
            <person name="Bakkeren G."/>
            <person name="Szabo L."/>
            <person name="Khalil H."/>
            <person name="Joly D."/>
            <person name="Goldberg J."/>
            <person name="Young S."/>
            <person name="Zeng Q."/>
            <person name="Fellers J."/>
        </authorList>
    </citation>
    <scope>NUCLEOTIDE SEQUENCE [LARGE SCALE GENOMIC DNA]</scope>
    <source>
        <strain evidence="2">1-1 BBBD Race 1</strain>
    </source>
</reference>
<reference evidence="3 4" key="3">
    <citation type="journal article" date="2017" name="G3 (Bethesda)">
        <title>Comparative analysis highlights variable genome content of wheat rusts and divergence of the mating loci.</title>
        <authorList>
            <person name="Cuomo C.A."/>
            <person name="Bakkeren G."/>
            <person name="Khalil H.B."/>
            <person name="Panwar V."/>
            <person name="Joly D."/>
            <person name="Linning R."/>
            <person name="Sakthikumar S."/>
            <person name="Song X."/>
            <person name="Adiconis X."/>
            <person name="Fan L."/>
            <person name="Goldberg J.M."/>
            <person name="Levin J.Z."/>
            <person name="Young S."/>
            <person name="Zeng Q."/>
            <person name="Anikster Y."/>
            <person name="Bruce M."/>
            <person name="Wang M."/>
            <person name="Yin C."/>
            <person name="McCallum B."/>
            <person name="Szabo L.J."/>
            <person name="Hulbert S."/>
            <person name="Chen X."/>
            <person name="Fellers J.P."/>
        </authorList>
    </citation>
    <scope>NUCLEOTIDE SEQUENCE</scope>
    <source>
        <strain evidence="4">Isolate 1-1 / race 1 (BBBD)</strain>
        <strain evidence="3">isolate 1-1 / race 1 (BBBD)</strain>
    </source>
</reference>
<feature type="compositionally biased region" description="Polar residues" evidence="1">
    <location>
        <begin position="72"/>
        <end position="83"/>
    </location>
</feature>
<feature type="compositionally biased region" description="Polar residues" evidence="1">
    <location>
        <begin position="11"/>
        <end position="21"/>
    </location>
</feature>
<feature type="region of interest" description="Disordered" evidence="1">
    <location>
        <begin position="1"/>
        <end position="94"/>
    </location>
</feature>
<evidence type="ECO:0000256" key="1">
    <source>
        <dbReference type="SAM" id="MobiDB-lite"/>
    </source>
</evidence>
<keyword evidence="4" id="KW-1185">Reference proteome</keyword>
<reference evidence="3" key="4">
    <citation type="submission" date="2025-05" db="UniProtKB">
        <authorList>
            <consortium name="EnsemblFungi"/>
        </authorList>
    </citation>
    <scope>IDENTIFICATION</scope>
    <source>
        <strain evidence="3">isolate 1-1 / race 1 (BBBD)</strain>
    </source>
</reference>
<dbReference type="VEuPathDB" id="FungiDB:PTTG_01959"/>
<organism evidence="2">
    <name type="scientific">Puccinia triticina (isolate 1-1 / race 1 (BBBD))</name>
    <name type="common">Brown leaf rust fungus</name>
    <dbReference type="NCBI Taxonomy" id="630390"/>
    <lineage>
        <taxon>Eukaryota</taxon>
        <taxon>Fungi</taxon>
        <taxon>Dikarya</taxon>
        <taxon>Basidiomycota</taxon>
        <taxon>Pucciniomycotina</taxon>
        <taxon>Pucciniomycetes</taxon>
        <taxon>Pucciniales</taxon>
        <taxon>Pucciniaceae</taxon>
        <taxon>Puccinia</taxon>
    </lineage>
</organism>
<feature type="compositionally biased region" description="Basic and acidic residues" evidence="1">
    <location>
        <begin position="474"/>
        <end position="485"/>
    </location>
</feature>
<accession>A0A180G5I4</accession>
<evidence type="ECO:0000313" key="3">
    <source>
        <dbReference type="EnsemblFungi" id="PTTG_01959-t43_1-p1"/>
    </source>
</evidence>
<dbReference type="AlphaFoldDB" id="A0A180G5I4"/>
<name>A0A180G5I4_PUCT1</name>
<feature type="region of interest" description="Disordered" evidence="1">
    <location>
        <begin position="401"/>
        <end position="493"/>
    </location>
</feature>
<reference evidence="2" key="1">
    <citation type="submission" date="2009-11" db="EMBL/GenBank/DDBJ databases">
        <authorList>
            <consortium name="The Broad Institute Genome Sequencing Platform"/>
            <person name="Ward D."/>
            <person name="Feldgarden M."/>
            <person name="Earl A."/>
            <person name="Young S.K."/>
            <person name="Zeng Q."/>
            <person name="Koehrsen M."/>
            <person name="Alvarado L."/>
            <person name="Berlin A."/>
            <person name="Bochicchio J."/>
            <person name="Borenstein D."/>
            <person name="Chapman S.B."/>
            <person name="Chen Z."/>
            <person name="Engels R."/>
            <person name="Freedman E."/>
            <person name="Gellesch M."/>
            <person name="Goldberg J."/>
            <person name="Griggs A."/>
            <person name="Gujja S."/>
            <person name="Heilman E."/>
            <person name="Heiman D."/>
            <person name="Hepburn T."/>
            <person name="Howarth C."/>
            <person name="Jen D."/>
            <person name="Larson L."/>
            <person name="Lewis B."/>
            <person name="Mehta T."/>
            <person name="Park D."/>
            <person name="Pearson M."/>
            <person name="Roberts A."/>
            <person name="Saif S."/>
            <person name="Shea T."/>
            <person name="Shenoy N."/>
            <person name="Sisk P."/>
            <person name="Stolte C."/>
            <person name="Sykes S."/>
            <person name="Thomson T."/>
            <person name="Walk T."/>
            <person name="White J."/>
            <person name="Yandava C."/>
            <person name="Izard J."/>
            <person name="Baranova O.V."/>
            <person name="Blanton J.M."/>
            <person name="Tanner A.C."/>
            <person name="Dewhirst F.E."/>
            <person name="Haas B."/>
            <person name="Nusbaum C."/>
            <person name="Birren B."/>
        </authorList>
    </citation>
    <scope>NUCLEOTIDE SEQUENCE [LARGE SCALE GENOMIC DNA]</scope>
    <source>
        <strain evidence="2">1-1 BBBD Race 1</strain>
    </source>
</reference>
<feature type="compositionally biased region" description="Low complexity" evidence="1">
    <location>
        <begin position="422"/>
        <end position="436"/>
    </location>
</feature>